<dbReference type="AlphaFoldDB" id="A0A376G2C8"/>
<proteinExistence type="predicted"/>
<dbReference type="PANTHER" id="PTHR30437">
    <property type="entry name" value="TRANSCRIPTION ELONGATION FACTOR GREA"/>
    <property type="match status" value="1"/>
</dbReference>
<sequence>MTTNIILTTGLYDLIKDHLRRKKVTAEQENILTKELRHAEQILRRDLADNIVTVGKKVTIKELNSNQEYQLSFVSPEKAKPKKNRHSILMDEGLATIGYKIGDVIEWPANDGTKKYEILNVEAVS</sequence>
<dbReference type="GO" id="GO:0003677">
    <property type="term" value="F:DNA binding"/>
    <property type="evidence" value="ECO:0007669"/>
    <property type="project" value="InterPro"/>
</dbReference>
<organism evidence="2 3">
    <name type="scientific">Empedobacter falsenii</name>
    <dbReference type="NCBI Taxonomy" id="343874"/>
    <lineage>
        <taxon>Bacteria</taxon>
        <taxon>Pseudomonadati</taxon>
        <taxon>Bacteroidota</taxon>
        <taxon>Flavobacteriia</taxon>
        <taxon>Flavobacteriales</taxon>
        <taxon>Weeksellaceae</taxon>
        <taxon>Empedobacter</taxon>
    </lineage>
</organism>
<name>A0A376G2C8_9FLAO</name>
<dbReference type="InterPro" id="IPR023459">
    <property type="entry name" value="Tscrpt_elong_fac_GreA/B_fam"/>
</dbReference>
<dbReference type="STRING" id="343874.GCA_000805695_00339"/>
<evidence type="ECO:0000313" key="3">
    <source>
        <dbReference type="Proteomes" id="UP000254737"/>
    </source>
</evidence>
<dbReference type="InterPro" id="IPR036953">
    <property type="entry name" value="GreA/GreB_C_sf"/>
</dbReference>
<evidence type="ECO:0000313" key="2">
    <source>
        <dbReference type="EMBL" id="STD54755.1"/>
    </source>
</evidence>
<dbReference type="Proteomes" id="UP000254737">
    <property type="component" value="Unassembled WGS sequence"/>
</dbReference>
<keyword evidence="2" id="KW-0418">Kinase</keyword>
<dbReference type="GO" id="GO:0032784">
    <property type="term" value="P:regulation of DNA-templated transcription elongation"/>
    <property type="evidence" value="ECO:0007669"/>
    <property type="project" value="InterPro"/>
</dbReference>
<accession>A0A376G2C8</accession>
<evidence type="ECO:0000259" key="1">
    <source>
        <dbReference type="Pfam" id="PF01272"/>
    </source>
</evidence>
<keyword evidence="2" id="KW-0808">Transferase</keyword>
<dbReference type="SUPFAM" id="SSF54534">
    <property type="entry name" value="FKBP-like"/>
    <property type="match status" value="1"/>
</dbReference>
<dbReference type="PANTHER" id="PTHR30437:SF5">
    <property type="entry name" value="REGULATOR OF NUCLEOSIDE DIPHOSPHATE KINASE"/>
    <property type="match status" value="1"/>
</dbReference>
<dbReference type="RefSeq" id="WP_114999331.1">
    <property type="nucleotide sequence ID" value="NZ_JAIKTW010000043.1"/>
</dbReference>
<dbReference type="Gene3D" id="3.10.50.30">
    <property type="entry name" value="Transcription elongation factor, GreA/GreB, C-terminal domain"/>
    <property type="match status" value="1"/>
</dbReference>
<gene>
    <name evidence="2" type="ORF">NCTC13456_01182</name>
</gene>
<dbReference type="GO" id="GO:0006354">
    <property type="term" value="P:DNA-templated transcription elongation"/>
    <property type="evidence" value="ECO:0007669"/>
    <property type="project" value="TreeGrafter"/>
</dbReference>
<dbReference type="GO" id="GO:0070063">
    <property type="term" value="F:RNA polymerase binding"/>
    <property type="evidence" value="ECO:0007669"/>
    <property type="project" value="InterPro"/>
</dbReference>
<dbReference type="EMBL" id="UFXS01000001">
    <property type="protein sequence ID" value="STD54755.1"/>
    <property type="molecule type" value="Genomic_DNA"/>
</dbReference>
<reference evidence="2 3" key="1">
    <citation type="submission" date="2018-06" db="EMBL/GenBank/DDBJ databases">
        <authorList>
            <consortium name="Pathogen Informatics"/>
            <person name="Doyle S."/>
        </authorList>
    </citation>
    <scope>NUCLEOTIDE SEQUENCE [LARGE SCALE GENOMIC DNA]</scope>
    <source>
        <strain evidence="2 3">NCTC13456</strain>
    </source>
</reference>
<protein>
    <submittedName>
        <fullName evidence="2">Nucleoside diphosphate kinase regulator</fullName>
    </submittedName>
</protein>
<dbReference type="InterPro" id="IPR001437">
    <property type="entry name" value="Tscrpt_elong_fac_GreA/B_C"/>
</dbReference>
<feature type="domain" description="Transcription elongation factor GreA/GreB C-terminal" evidence="1">
    <location>
        <begin position="49"/>
        <end position="122"/>
    </location>
</feature>
<dbReference type="Pfam" id="PF01272">
    <property type="entry name" value="GreA_GreB"/>
    <property type="match status" value="1"/>
</dbReference>
<dbReference type="GO" id="GO:0016301">
    <property type="term" value="F:kinase activity"/>
    <property type="evidence" value="ECO:0007669"/>
    <property type="project" value="UniProtKB-KW"/>
</dbReference>